<dbReference type="AlphaFoldDB" id="B8IPS7"/>
<dbReference type="HOGENOM" id="CLU_3063335_0_0_5"/>
<evidence type="ECO:0000313" key="3">
    <source>
        <dbReference type="Proteomes" id="UP000008207"/>
    </source>
</evidence>
<keyword evidence="1" id="KW-0472">Membrane</keyword>
<gene>
    <name evidence="2" type="ordered locus">Mnod_1587</name>
</gene>
<organism evidence="2 3">
    <name type="scientific">Methylobacterium nodulans (strain LMG 21967 / CNCM I-2342 / ORS 2060)</name>
    <dbReference type="NCBI Taxonomy" id="460265"/>
    <lineage>
        <taxon>Bacteria</taxon>
        <taxon>Pseudomonadati</taxon>
        <taxon>Pseudomonadota</taxon>
        <taxon>Alphaproteobacteria</taxon>
        <taxon>Hyphomicrobiales</taxon>
        <taxon>Methylobacteriaceae</taxon>
        <taxon>Methylobacterium</taxon>
    </lineage>
</organism>
<feature type="transmembrane region" description="Helical" evidence="1">
    <location>
        <begin position="6"/>
        <end position="24"/>
    </location>
</feature>
<dbReference type="STRING" id="460265.Mnod_1587"/>
<dbReference type="Proteomes" id="UP000008207">
    <property type="component" value="Chromosome"/>
</dbReference>
<dbReference type="KEGG" id="mno:Mnod_1587"/>
<proteinExistence type="predicted"/>
<keyword evidence="1" id="KW-0812">Transmembrane</keyword>
<protein>
    <submittedName>
        <fullName evidence="2">Uncharacterized protein</fullName>
    </submittedName>
</protein>
<name>B8IPS7_METNO</name>
<dbReference type="EMBL" id="CP001349">
    <property type="protein sequence ID" value="ACL56577.1"/>
    <property type="molecule type" value="Genomic_DNA"/>
</dbReference>
<dbReference type="RefSeq" id="WP_015928272.1">
    <property type="nucleotide sequence ID" value="NC_011894.1"/>
</dbReference>
<sequence length="53" mass="5945">MELRALAVALGEFLGVVAHVAILGRRGTWPILRRVREARDPRPAVIEVWIQVS</sequence>
<accession>B8IPS7</accession>
<evidence type="ECO:0000313" key="2">
    <source>
        <dbReference type="EMBL" id="ACL56577.1"/>
    </source>
</evidence>
<reference evidence="2 3" key="1">
    <citation type="submission" date="2009-01" db="EMBL/GenBank/DDBJ databases">
        <title>Complete sequence of chromosome of Methylobacterium nodulans ORS 2060.</title>
        <authorList>
            <consortium name="US DOE Joint Genome Institute"/>
            <person name="Lucas S."/>
            <person name="Copeland A."/>
            <person name="Lapidus A."/>
            <person name="Glavina del Rio T."/>
            <person name="Dalin E."/>
            <person name="Tice H."/>
            <person name="Bruce D."/>
            <person name="Goodwin L."/>
            <person name="Pitluck S."/>
            <person name="Sims D."/>
            <person name="Brettin T."/>
            <person name="Detter J.C."/>
            <person name="Han C."/>
            <person name="Larimer F."/>
            <person name="Land M."/>
            <person name="Hauser L."/>
            <person name="Kyrpides N."/>
            <person name="Ivanova N."/>
            <person name="Marx C.J."/>
            <person name="Richardson P."/>
        </authorList>
    </citation>
    <scope>NUCLEOTIDE SEQUENCE [LARGE SCALE GENOMIC DNA]</scope>
    <source>
        <strain evidence="3">LMG 21967 / CNCM I-2342 / ORS 2060</strain>
    </source>
</reference>
<keyword evidence="1" id="KW-1133">Transmembrane helix</keyword>
<keyword evidence="3" id="KW-1185">Reference proteome</keyword>
<evidence type="ECO:0000256" key="1">
    <source>
        <dbReference type="SAM" id="Phobius"/>
    </source>
</evidence>